<dbReference type="EMBL" id="FOMG01000027">
    <property type="protein sequence ID" value="SFD24786.1"/>
    <property type="molecule type" value="Genomic_DNA"/>
</dbReference>
<gene>
    <name evidence="1" type="ORF">SAMN05421842_1272</name>
</gene>
<reference evidence="1 2" key="1">
    <citation type="submission" date="2016-10" db="EMBL/GenBank/DDBJ databases">
        <authorList>
            <person name="de Groot N.N."/>
        </authorList>
    </citation>
    <scope>NUCLEOTIDE SEQUENCE [LARGE SCALE GENOMIC DNA]</scope>
    <source>
        <strain evidence="1 2">DSM 12992</strain>
    </source>
</reference>
<sequence>MKKFDFKSIVVGLVIGIIGFSIVFAAGERKLATISEKKVATVPVAEETEGIKSANINNDKVYFNGNEIKLKNPLVTIVKDGSSEAQLYMPMSELLEYMHFKVEWNSDDSSVYLTMNGQNNQKNMEVTPDISKNQADTEAIEIIQKTGNWSYIEKYIPDMSSNGIERAVEIYNSKHINISEHKKASDYIKN</sequence>
<accession>A0A1I1QRN7</accession>
<name>A0A1I1QRN7_9CLOT</name>
<evidence type="ECO:0008006" key="3">
    <source>
        <dbReference type="Google" id="ProtNLM"/>
    </source>
</evidence>
<proteinExistence type="predicted"/>
<dbReference type="OrthoDB" id="1906491at2"/>
<protein>
    <recommendedName>
        <fullName evidence="3">Copper amine oxidase N-terminal domain-containing protein</fullName>
    </recommendedName>
</protein>
<dbReference type="RefSeq" id="WP_090093339.1">
    <property type="nucleotide sequence ID" value="NZ_FOMG01000027.1"/>
</dbReference>
<keyword evidence="2" id="KW-1185">Reference proteome</keyword>
<dbReference type="Proteomes" id="UP000199263">
    <property type="component" value="Unassembled WGS sequence"/>
</dbReference>
<dbReference type="AlphaFoldDB" id="A0A1I1QRN7"/>
<evidence type="ECO:0000313" key="2">
    <source>
        <dbReference type="Proteomes" id="UP000199263"/>
    </source>
</evidence>
<organism evidence="1 2">
    <name type="scientific">Clostridium uliginosum</name>
    <dbReference type="NCBI Taxonomy" id="119641"/>
    <lineage>
        <taxon>Bacteria</taxon>
        <taxon>Bacillati</taxon>
        <taxon>Bacillota</taxon>
        <taxon>Clostridia</taxon>
        <taxon>Eubacteriales</taxon>
        <taxon>Clostridiaceae</taxon>
        <taxon>Clostridium</taxon>
    </lineage>
</organism>
<evidence type="ECO:0000313" key="1">
    <source>
        <dbReference type="EMBL" id="SFD24786.1"/>
    </source>
</evidence>